<dbReference type="InterPro" id="IPR007742">
    <property type="entry name" value="NosD_dom"/>
</dbReference>
<reference evidence="7 10" key="1">
    <citation type="submission" date="2016-10" db="EMBL/GenBank/DDBJ databases">
        <title>Methanohalophilus halophilus.</title>
        <authorList>
            <person name="L'haridon S."/>
        </authorList>
    </citation>
    <scope>NUCLEOTIDE SEQUENCE [LARGE SCALE GENOMIC DNA]</scope>
    <source>
        <strain evidence="7 10">Z-7982</strain>
    </source>
</reference>
<accession>A0A1L3Q158</accession>
<dbReference type="EMBL" id="FNMU01000001">
    <property type="protein sequence ID" value="SDW16549.1"/>
    <property type="molecule type" value="Genomic_DNA"/>
</dbReference>
<dbReference type="KEGG" id="mhaz:BHR79_03275"/>
<evidence type="ECO:0000256" key="3">
    <source>
        <dbReference type="ARBA" id="ARBA00022786"/>
    </source>
</evidence>
<dbReference type="EMBL" id="RJJG01000005">
    <property type="protein sequence ID" value="RNI08399.1"/>
    <property type="molecule type" value="Genomic_DNA"/>
</dbReference>
<gene>
    <name evidence="7" type="ORF">BHR79_03275</name>
    <name evidence="8" type="ORF">EFE40_07585</name>
    <name evidence="9" type="ORF">SAMN04515625_0488</name>
</gene>
<evidence type="ECO:0000313" key="10">
    <source>
        <dbReference type="Proteomes" id="UP000186879"/>
    </source>
</evidence>
<keyword evidence="3" id="KW-0833">Ubl conjugation pathway</keyword>
<feature type="region of interest" description="Disordered" evidence="4">
    <location>
        <begin position="1382"/>
        <end position="1405"/>
    </location>
</feature>
<dbReference type="NCBIfam" id="TIGR03804">
    <property type="entry name" value="para_beta_helix"/>
    <property type="match status" value="7"/>
</dbReference>
<dbReference type="PANTHER" id="PTHR22990:SF15">
    <property type="entry name" value="F-BOX ONLY PROTEIN 10"/>
    <property type="match status" value="1"/>
</dbReference>
<dbReference type="InterPro" id="IPR006626">
    <property type="entry name" value="PbH1"/>
</dbReference>
<dbReference type="Pfam" id="PF13229">
    <property type="entry name" value="Beta_helix"/>
    <property type="match status" value="1"/>
</dbReference>
<keyword evidence="2" id="KW-0677">Repeat</keyword>
<dbReference type="InterPro" id="IPR026453">
    <property type="entry name" value="PGF_pre_PGF"/>
</dbReference>
<evidence type="ECO:0000313" key="9">
    <source>
        <dbReference type="EMBL" id="SDW16549.1"/>
    </source>
</evidence>
<comment type="pathway">
    <text evidence="1">Protein modification; protein ubiquitination.</text>
</comment>
<dbReference type="InterPro" id="IPR022441">
    <property type="entry name" value="Para_beta_helix_rpt-2"/>
</dbReference>
<dbReference type="Pfam" id="PF05048">
    <property type="entry name" value="NosD"/>
    <property type="match status" value="4"/>
</dbReference>
<name>A0A1L3Q158_9EURY</name>
<feature type="domain" description="Periplasmic copper-binding protein NosD beta helix" evidence="5">
    <location>
        <begin position="1130"/>
        <end position="1163"/>
    </location>
</feature>
<feature type="domain" description="Right handed beta helix" evidence="6">
    <location>
        <begin position="655"/>
        <end position="810"/>
    </location>
</feature>
<dbReference type="Proteomes" id="UP000267921">
    <property type="component" value="Unassembled WGS sequence"/>
</dbReference>
<sequence>MKTPLILLILTILMVGTAGASTINVNETGWWQDGNSFNASSNPIQAAVNNASSGDTISVDAGTYNENVDVNKKLNITSTDGASVTHVIATFSSNPVFKIGSDTVTINGFNVSGANDGDGIRIEDYNHSIIINSMVSNNERGISLINSDNAVLSNNTASGNDYAGIYLQQSDYNDLNDNIVSSNNQYGIYLTSAGGISSNNNFTNNNVSKNDKGIFLQSPRDSTLTDNTVFNNTNNGITLYSGDSYFSENNTLIGNIVSDNSNGIYIDDSDYNNLIDNNVYANTYGIYMDAVDNNNLTNNQVSKNSLQGICLYSSIGNSITSNIVSGNGYTNFGAEAGIYLYGSTDNNIYNNYFNNTENFKTIGQITDNVWNVSKTEGPNIVGGPYIGGNYWRTPGDTGFSQVNTDSDGDGFCDTPNDTYAIHEVQNNYDYLPLAGDSTEPSVDPNTPLNKVVGPGDLLELNVSVTDASEISSVVVDVSSINDTINEVALNNASGYWNNSIIVDTNTDGVYNLSINATDRWGNSNTSMNFSVFRDSFVTVGEGKDYATIQDAVNNTFDGDTIQVFSGTYEENLLIDKGLVIQAVSSDVTVIPASNNSSVFNVTSNDVTIDGFNVNANNTSSSGIFASECDNVTILDNTIYDTSLENFPDSSYSSHEFRANYSLVTLLNCSNTTVSNNILSDGFAGIGVVSGTNLYLTDNEISQVSRGIKSCLGSDYIYYEGPTYEKGHDVWILDNTITNIGDQGIEIKADNVTISGNIINDIRPMNARFSSALDDYNDINGLFGIKVGCRNHEAISCTINDNIISGLYFDENDTVLSDEINHQSGIKLVNATDCLVEDNEISSFEYLNHSTGSFDMQRGIQFSYTENCTIDGNDVNSFYINDSWAYNQVGIHIGYNAYNTSVINNVVSELHLNNTEINRQSGIRISYRGSGNIDGNTVTSLHVINGILNRQDGISLHNSNGYSDGFSVSENTVSDITIDEDSEPDSGNFQAGIAVHNGVNNTILNNDISRVNTSIPTCMYTGLFIGHGDNCTIEANTIEEGLMGLTLKYSNDCNVSGNTIESTAYGGMLVESSYDNLIYDNYFNNENNVIFELPFSAEPKSISSVKENSDNKCKAESNESTETKVNSVGPLMAYENQWNISKTSGTNVVGGDYLGGNYWVHPNGTGFSVDTADSDGDNICDVQYNLSENEIDYLPLAAIPEPEPPKESSSSGGRAYVGPSMPPEDVEGSDSGIKRVLAGSNVKYEFTDGSGPVFGISFDAKDDKGTVVANVQVLKDKPDDVDEPKGNSYQLMSITVGSEGTISDENADNILIEFKVSKEWIEENNIDPSTIRMTRFHNGEWQDLPGNQVEEDDDYFYFTAETPGFSVFSIVGDEYKEVIEEPLAEEPEGEEVADEPAAETEEESAQTPGFTAIFAVALIAGAALIMRKD</sequence>
<keyword evidence="10" id="KW-1185">Reference proteome</keyword>
<dbReference type="OrthoDB" id="121828at2157"/>
<protein>
    <submittedName>
        <fullName evidence="8">PGF-pre-PGF domain-containing protein</fullName>
    </submittedName>
</protein>
<organism evidence="7 10">
    <name type="scientific">Methanohalophilus halophilus</name>
    <dbReference type="NCBI Taxonomy" id="2177"/>
    <lineage>
        <taxon>Archaea</taxon>
        <taxon>Methanobacteriati</taxon>
        <taxon>Methanobacteriota</taxon>
        <taxon>Stenosarchaea group</taxon>
        <taxon>Methanomicrobia</taxon>
        <taxon>Methanosarcinales</taxon>
        <taxon>Methanosarcinaceae</taxon>
        <taxon>Methanohalophilus</taxon>
    </lineage>
</organism>
<feature type="domain" description="Periplasmic copper-binding protein NosD beta helix" evidence="5">
    <location>
        <begin position="48"/>
        <end position="235"/>
    </location>
</feature>
<feature type="region of interest" description="Disordered" evidence="4">
    <location>
        <begin position="1198"/>
        <end position="1229"/>
    </location>
</feature>
<dbReference type="InterPro" id="IPR012334">
    <property type="entry name" value="Pectin_lyas_fold"/>
</dbReference>
<feature type="compositionally biased region" description="Acidic residues" evidence="4">
    <location>
        <begin position="1382"/>
        <end position="1403"/>
    </location>
</feature>
<proteinExistence type="predicted"/>
<evidence type="ECO:0000256" key="4">
    <source>
        <dbReference type="SAM" id="MobiDB-lite"/>
    </source>
</evidence>
<reference evidence="9 11" key="2">
    <citation type="submission" date="2016-10" db="EMBL/GenBank/DDBJ databases">
        <authorList>
            <person name="de Groot N.N."/>
        </authorList>
    </citation>
    <scope>NUCLEOTIDE SEQUENCE [LARGE SCALE GENOMIC DNA]</scope>
    <source>
        <strain evidence="9 11">Z-7982</strain>
    </source>
</reference>
<dbReference type="GeneID" id="30582753"/>
<dbReference type="Proteomes" id="UP000198669">
    <property type="component" value="Unassembled WGS sequence"/>
</dbReference>
<feature type="domain" description="Periplasmic copper-binding protein NosD beta helix" evidence="5">
    <location>
        <begin position="912"/>
        <end position="1089"/>
    </location>
</feature>
<evidence type="ECO:0000256" key="2">
    <source>
        <dbReference type="ARBA" id="ARBA00022737"/>
    </source>
</evidence>
<evidence type="ECO:0000313" key="12">
    <source>
        <dbReference type="Proteomes" id="UP000267921"/>
    </source>
</evidence>
<evidence type="ECO:0000256" key="1">
    <source>
        <dbReference type="ARBA" id="ARBA00004906"/>
    </source>
</evidence>
<reference evidence="8 12" key="3">
    <citation type="submission" date="2018-10" db="EMBL/GenBank/DDBJ databases">
        <title>Cultivation of a novel Methanohalophilus strain from Kebrit Deep of the Red Sea and a genomic comparison of members of the genus Methanohalophilus.</title>
        <authorList>
            <person name="Guan Y."/>
            <person name="Ngugi D.K."/>
            <person name="Stingl U."/>
        </authorList>
    </citation>
    <scope>NUCLEOTIDE SEQUENCE [LARGE SCALE GENOMIC DNA]</scope>
    <source>
        <strain evidence="8 12">DSM 3094</strain>
    </source>
</reference>
<dbReference type="PANTHER" id="PTHR22990">
    <property type="entry name" value="F-BOX ONLY PROTEIN"/>
    <property type="match status" value="1"/>
</dbReference>
<dbReference type="InterPro" id="IPR051550">
    <property type="entry name" value="SCF-Subunits/Alg-Epimerases"/>
</dbReference>
<evidence type="ECO:0000259" key="5">
    <source>
        <dbReference type="Pfam" id="PF05048"/>
    </source>
</evidence>
<dbReference type="SMART" id="SM00710">
    <property type="entry name" value="PbH1"/>
    <property type="match status" value="24"/>
</dbReference>
<dbReference type="RefSeq" id="WP_072561056.1">
    <property type="nucleotide sequence ID" value="NZ_CP017921.1"/>
</dbReference>
<evidence type="ECO:0000313" key="11">
    <source>
        <dbReference type="Proteomes" id="UP000198669"/>
    </source>
</evidence>
<dbReference type="SUPFAM" id="SSF51126">
    <property type="entry name" value="Pectin lyase-like"/>
    <property type="match status" value="4"/>
</dbReference>
<dbReference type="InterPro" id="IPR011050">
    <property type="entry name" value="Pectin_lyase_fold/virulence"/>
</dbReference>
<evidence type="ECO:0000313" key="8">
    <source>
        <dbReference type="EMBL" id="RNI08399.1"/>
    </source>
</evidence>
<dbReference type="Gene3D" id="2.160.20.10">
    <property type="entry name" value="Single-stranded right-handed beta-helix, Pectin lyase-like"/>
    <property type="match status" value="4"/>
</dbReference>
<evidence type="ECO:0000313" key="7">
    <source>
        <dbReference type="EMBL" id="APH38602.1"/>
    </source>
</evidence>
<feature type="domain" description="Periplasmic copper-binding protein NosD beta helix" evidence="5">
    <location>
        <begin position="247"/>
        <end position="394"/>
    </location>
</feature>
<dbReference type="EMBL" id="CP017921">
    <property type="protein sequence ID" value="APH38602.1"/>
    <property type="molecule type" value="Genomic_DNA"/>
</dbReference>
<dbReference type="InterPro" id="IPR039448">
    <property type="entry name" value="Beta_helix"/>
</dbReference>
<dbReference type="Proteomes" id="UP000186879">
    <property type="component" value="Chromosome"/>
</dbReference>
<evidence type="ECO:0000259" key="6">
    <source>
        <dbReference type="Pfam" id="PF13229"/>
    </source>
</evidence>
<dbReference type="NCBIfam" id="TIGR04213">
    <property type="entry name" value="PGF_pre_PGF"/>
    <property type="match status" value="1"/>
</dbReference>